<proteinExistence type="predicted"/>
<keyword evidence="2" id="KW-1185">Reference proteome</keyword>
<organism evidence="1 2">
    <name type="scientific">Catharanthus roseus</name>
    <name type="common">Madagascar periwinkle</name>
    <name type="synonym">Vinca rosea</name>
    <dbReference type="NCBI Taxonomy" id="4058"/>
    <lineage>
        <taxon>Eukaryota</taxon>
        <taxon>Viridiplantae</taxon>
        <taxon>Streptophyta</taxon>
        <taxon>Embryophyta</taxon>
        <taxon>Tracheophyta</taxon>
        <taxon>Spermatophyta</taxon>
        <taxon>Magnoliopsida</taxon>
        <taxon>eudicotyledons</taxon>
        <taxon>Gunneridae</taxon>
        <taxon>Pentapetalae</taxon>
        <taxon>asterids</taxon>
        <taxon>lamiids</taxon>
        <taxon>Gentianales</taxon>
        <taxon>Apocynaceae</taxon>
        <taxon>Rauvolfioideae</taxon>
        <taxon>Vinceae</taxon>
        <taxon>Catharanthinae</taxon>
        <taxon>Catharanthus</taxon>
    </lineage>
</organism>
<sequence>MARKIEGEDKGMVALFVKNLRDLTWNALERENEDQRSIKTFQISIIQGRKTKRSKYGRLRRFKTTSVERSRPTTTSWSLFQRKLKKTPTVDGRVRSTIASRSLFKRKLSEKIPTTNDRSDLPSTVGLGNSQFCSNLYFRQVILGENSRVLVQSKILHSLKREDSWAKGGLQRSLGEFIPLTDHRAFEVWFAGWPFFKFFFFLDSARLLYKEVLLQINIFFFSSSLSLSNSIPKTLFLFPTQLIFPSYKSLSYQVQDKKIHDDVQVFLSTEMKLRIIGKVRLKV</sequence>
<accession>A0ACB9ZSR6</accession>
<evidence type="ECO:0000313" key="1">
    <source>
        <dbReference type="EMBL" id="KAI5649450.1"/>
    </source>
</evidence>
<protein>
    <submittedName>
        <fullName evidence="1">Uncharacterized protein</fullName>
    </submittedName>
</protein>
<gene>
    <name evidence="1" type="ORF">M9H77_35455</name>
</gene>
<dbReference type="Proteomes" id="UP001060085">
    <property type="component" value="Linkage Group LG08"/>
</dbReference>
<reference evidence="2" key="1">
    <citation type="journal article" date="2023" name="Nat. Plants">
        <title>Single-cell RNA sequencing provides a high-resolution roadmap for understanding the multicellular compartmentation of specialized metabolism.</title>
        <authorList>
            <person name="Sun S."/>
            <person name="Shen X."/>
            <person name="Li Y."/>
            <person name="Li Y."/>
            <person name="Wang S."/>
            <person name="Li R."/>
            <person name="Zhang H."/>
            <person name="Shen G."/>
            <person name="Guo B."/>
            <person name="Wei J."/>
            <person name="Xu J."/>
            <person name="St-Pierre B."/>
            <person name="Chen S."/>
            <person name="Sun C."/>
        </authorList>
    </citation>
    <scope>NUCLEOTIDE SEQUENCE [LARGE SCALE GENOMIC DNA]</scope>
</reference>
<dbReference type="EMBL" id="CM044708">
    <property type="protein sequence ID" value="KAI5649450.1"/>
    <property type="molecule type" value="Genomic_DNA"/>
</dbReference>
<name>A0ACB9ZSR6_CATRO</name>
<evidence type="ECO:0000313" key="2">
    <source>
        <dbReference type="Proteomes" id="UP001060085"/>
    </source>
</evidence>
<comment type="caution">
    <text evidence="1">The sequence shown here is derived from an EMBL/GenBank/DDBJ whole genome shotgun (WGS) entry which is preliminary data.</text>
</comment>